<dbReference type="Proteomes" id="UP001556367">
    <property type="component" value="Unassembled WGS sequence"/>
</dbReference>
<organism evidence="3 4">
    <name type="scientific">Hohenbuehelia grisea</name>
    <dbReference type="NCBI Taxonomy" id="104357"/>
    <lineage>
        <taxon>Eukaryota</taxon>
        <taxon>Fungi</taxon>
        <taxon>Dikarya</taxon>
        <taxon>Basidiomycota</taxon>
        <taxon>Agaricomycotina</taxon>
        <taxon>Agaricomycetes</taxon>
        <taxon>Agaricomycetidae</taxon>
        <taxon>Agaricales</taxon>
        <taxon>Pleurotineae</taxon>
        <taxon>Pleurotaceae</taxon>
        <taxon>Hohenbuehelia</taxon>
    </lineage>
</organism>
<protein>
    <recommendedName>
        <fullName evidence="2">DUF6729 domain-containing protein</fullName>
    </recommendedName>
</protein>
<gene>
    <name evidence="3" type="ORF">HGRIS_000030</name>
</gene>
<evidence type="ECO:0000313" key="3">
    <source>
        <dbReference type="EMBL" id="KAL0957845.1"/>
    </source>
</evidence>
<name>A0ABR3JPU8_9AGAR</name>
<dbReference type="Pfam" id="PF20499">
    <property type="entry name" value="DUF6729"/>
    <property type="match status" value="1"/>
</dbReference>
<evidence type="ECO:0000256" key="1">
    <source>
        <dbReference type="SAM" id="MobiDB-lite"/>
    </source>
</evidence>
<reference evidence="4" key="1">
    <citation type="submission" date="2024-06" db="EMBL/GenBank/DDBJ databases">
        <title>Multi-omics analyses provide insights into the biosynthesis of the anticancer antibiotic pleurotin in Hohenbuehelia grisea.</title>
        <authorList>
            <person name="Weaver J.A."/>
            <person name="Alberti F."/>
        </authorList>
    </citation>
    <scope>NUCLEOTIDE SEQUENCE [LARGE SCALE GENOMIC DNA]</scope>
    <source>
        <strain evidence="4">T-177</strain>
    </source>
</reference>
<proteinExistence type="predicted"/>
<evidence type="ECO:0000259" key="2">
    <source>
        <dbReference type="Pfam" id="PF20499"/>
    </source>
</evidence>
<feature type="region of interest" description="Disordered" evidence="1">
    <location>
        <begin position="92"/>
        <end position="135"/>
    </location>
</feature>
<sequence length="468" mass="52290">MKSNGEFGKLFPWAKAQLRIFSRRHLTQRVHVPSPETHRDIINPRRSASWRWTQVIRTEKSHNTPLTLSVSGTPGIIHPFFLRSGRSASVPSAPPLDALGALPTGSGSDEATLEPGPKPADAPPVSTPGTDNLNTTEFLSHTSWERLQRERKDITAILDEDQADTDLLIEDSLLDGLEEPDELAAQVEIETAQAEPTKGVHYEYLYSTLNALKSQIAKHKRPDCYRNGTFWVRPRDPIFALDHAWATTSRFSPTELYHLPVFVWLPDFIPDAPDSFKCSKCSRRLIRNGYNSNPIARRARSLHSDYFLLTNRYRCPETAIAKAGCGASFQGSDPVILAQLPRHIQQAFPAYLTARSAIDKPLVALMQPLFAGRFGPDPLASTLAEMRHLRHAELELTYLAAASHQKITDPPSFSEFSDKSAYAGTQPSVQFCKSVFVDYSRAFQTFYDRVVASLPGLILKGDHTFKVQ</sequence>
<dbReference type="EMBL" id="JASNQZ010000004">
    <property type="protein sequence ID" value="KAL0957845.1"/>
    <property type="molecule type" value="Genomic_DNA"/>
</dbReference>
<feature type="compositionally biased region" description="Pro residues" evidence="1">
    <location>
        <begin position="116"/>
        <end position="126"/>
    </location>
</feature>
<accession>A0ABR3JPU8</accession>
<keyword evidence="4" id="KW-1185">Reference proteome</keyword>
<dbReference type="InterPro" id="IPR046616">
    <property type="entry name" value="DUF6729"/>
</dbReference>
<evidence type="ECO:0000313" key="4">
    <source>
        <dbReference type="Proteomes" id="UP001556367"/>
    </source>
</evidence>
<comment type="caution">
    <text evidence="3">The sequence shown here is derived from an EMBL/GenBank/DDBJ whole genome shotgun (WGS) entry which is preliminary data.</text>
</comment>
<feature type="domain" description="DUF6729" evidence="2">
    <location>
        <begin position="252"/>
        <end position="437"/>
    </location>
</feature>